<dbReference type="AlphaFoldDB" id="A0A2I0TMS3"/>
<reference evidence="2" key="2">
    <citation type="submission" date="2017-12" db="EMBL/GenBank/DDBJ databases">
        <title>Genome sequence of the Bar-tailed Godwit (Limosa lapponica baueri).</title>
        <authorList>
            <person name="Lima N.C.B."/>
            <person name="Parody-Merino A.M."/>
            <person name="Battley P.F."/>
            <person name="Fidler A.E."/>
            <person name="Prosdocimi F."/>
        </authorList>
    </citation>
    <scope>NUCLEOTIDE SEQUENCE [LARGE SCALE GENOMIC DNA]</scope>
</reference>
<sequence length="265" mass="30283">MRWGDIAVPCKERKREGKTQMACAYNQPKPLAFVPFCPSSFGLQSQLGKHKTTENLTLTLSRSLLLKTAALIFLTAQKANRILGCIKSSVASRSRKVILPLCSTLVRLHLEYCVQLWSLQHRKDVDLLEQVQQSATKMIRELEHLSYEDRLRELGLFSLEKRRLQGDLVVAFQYLKAAYKKDGNKPFSRTCCDRTRGNGFNLKGGRHRLDVRKTFFMMKVVKHWNRVPRVAEHGPSLETFNIRLAVALSNLIWLKMSLIIAGGLD</sequence>
<organism evidence="1 2">
    <name type="scientific">Limosa lapponica baueri</name>
    <dbReference type="NCBI Taxonomy" id="1758121"/>
    <lineage>
        <taxon>Eukaryota</taxon>
        <taxon>Metazoa</taxon>
        <taxon>Chordata</taxon>
        <taxon>Craniata</taxon>
        <taxon>Vertebrata</taxon>
        <taxon>Euteleostomi</taxon>
        <taxon>Archelosauria</taxon>
        <taxon>Archosauria</taxon>
        <taxon>Dinosauria</taxon>
        <taxon>Saurischia</taxon>
        <taxon>Theropoda</taxon>
        <taxon>Coelurosauria</taxon>
        <taxon>Aves</taxon>
        <taxon>Neognathae</taxon>
        <taxon>Neoaves</taxon>
        <taxon>Charadriiformes</taxon>
        <taxon>Scolopacidae</taxon>
        <taxon>Limosa</taxon>
    </lineage>
</organism>
<gene>
    <name evidence="1" type="ORF">llap_14672</name>
</gene>
<keyword evidence="2" id="KW-1185">Reference proteome</keyword>
<protein>
    <submittedName>
        <fullName evidence="1">Uncharacterized protein</fullName>
    </submittedName>
</protein>
<dbReference type="PANTHER" id="PTHR33332">
    <property type="entry name" value="REVERSE TRANSCRIPTASE DOMAIN-CONTAINING PROTEIN"/>
    <property type="match status" value="1"/>
</dbReference>
<dbReference type="OrthoDB" id="276744at2759"/>
<evidence type="ECO:0000313" key="1">
    <source>
        <dbReference type="EMBL" id="PKU35023.1"/>
    </source>
</evidence>
<name>A0A2I0TMS3_LIMLA</name>
<proteinExistence type="predicted"/>
<dbReference type="Proteomes" id="UP000233556">
    <property type="component" value="Unassembled WGS sequence"/>
</dbReference>
<evidence type="ECO:0000313" key="2">
    <source>
        <dbReference type="Proteomes" id="UP000233556"/>
    </source>
</evidence>
<accession>A0A2I0TMS3</accession>
<dbReference type="EMBL" id="KZ508596">
    <property type="protein sequence ID" value="PKU35023.1"/>
    <property type="molecule type" value="Genomic_DNA"/>
</dbReference>
<reference evidence="2" key="1">
    <citation type="submission" date="2017-11" db="EMBL/GenBank/DDBJ databases">
        <authorList>
            <person name="Lima N.C."/>
            <person name="Parody-Merino A.M."/>
            <person name="Battley P.F."/>
            <person name="Fidler A.E."/>
            <person name="Prosdocimi F."/>
        </authorList>
    </citation>
    <scope>NUCLEOTIDE SEQUENCE [LARGE SCALE GENOMIC DNA]</scope>
</reference>